<comment type="caution">
    <text evidence="1">The sequence shown here is derived from an EMBL/GenBank/DDBJ whole genome shotgun (WGS) entry which is preliminary data.</text>
</comment>
<dbReference type="EMBL" id="VILF01000006">
    <property type="protein sequence ID" value="MTJ45540.1"/>
    <property type="molecule type" value="Genomic_DNA"/>
</dbReference>
<keyword evidence="2" id="KW-1185">Reference proteome</keyword>
<evidence type="ECO:0000313" key="1">
    <source>
        <dbReference type="EMBL" id="MTJ45540.1"/>
    </source>
</evidence>
<protein>
    <submittedName>
        <fullName evidence="1">Uncharacterized protein</fullName>
    </submittedName>
</protein>
<reference evidence="2" key="1">
    <citation type="journal article" date="2020" name="Toxins">
        <title>Phylogenomic Analysis of Secondary Metabolism in the Toxic Cyanobacterial Genera Anabaena, Dolichospermum and Aphanizomenon.</title>
        <authorList>
            <person name="Oesterholm J."/>
            <person name="Popin R.V."/>
            <person name="Fewer D.P."/>
            <person name="Sivonen K."/>
        </authorList>
    </citation>
    <scope>NUCLEOTIDE SEQUENCE [LARGE SCALE GENOMIC DNA]</scope>
    <source>
        <strain evidence="2">UHCC 0037</strain>
    </source>
</reference>
<name>A0ACC7SAW3_DOLFA</name>
<evidence type="ECO:0000313" key="2">
    <source>
        <dbReference type="Proteomes" id="UP001517388"/>
    </source>
</evidence>
<accession>A0ACC7SAW3</accession>
<sequence>MTHTGSTNSKFLLTGLIEYRKSLESHLNKLGSQYIQLENRWRTFNAVSEGNYAEQFRAGWTQTDARFQTYLAQSDKIKSFLNERIEFLARVNGENPELYISSPANSSRNGGSTSSETIASEPKIKGNSKYLSDNLDRITENKIPGTDKLYPPGKYQAHHVIPGAIANKSPLVRTAIERFGFDIDSAINGIYLPENETQQSVVKNMTGVDLPIHSGYHSRYSSIINDILEVHWQDINGEDHLSEFFVHESSTQSDQIILNTLHTAIGIIKNLIVDGTLDTEDMYKNRQKS</sequence>
<dbReference type="Proteomes" id="UP001517388">
    <property type="component" value="Unassembled WGS sequence"/>
</dbReference>
<proteinExistence type="predicted"/>
<organism evidence="1 2">
    <name type="scientific">Dolichospermum flos-aquae UHCC 0037</name>
    <dbReference type="NCBI Taxonomy" id="2590026"/>
    <lineage>
        <taxon>Bacteria</taxon>
        <taxon>Bacillati</taxon>
        <taxon>Cyanobacteriota</taxon>
        <taxon>Cyanophyceae</taxon>
        <taxon>Nostocales</taxon>
        <taxon>Aphanizomenonaceae</taxon>
        <taxon>Dolichospermum</taxon>
    </lineage>
</organism>
<gene>
    <name evidence="1" type="ORF">FJR39_21400</name>
</gene>